<dbReference type="InterPro" id="IPR036179">
    <property type="entry name" value="Ig-like_dom_sf"/>
</dbReference>
<dbReference type="OrthoDB" id="1668230at2759"/>
<reference evidence="6" key="1">
    <citation type="submission" date="2025-08" db="UniProtKB">
        <authorList>
            <consortium name="RefSeq"/>
        </authorList>
    </citation>
    <scope>IDENTIFICATION</scope>
</reference>
<evidence type="ECO:0000256" key="1">
    <source>
        <dbReference type="ARBA" id="ARBA00023157"/>
    </source>
</evidence>
<dbReference type="PROSITE" id="PS50026">
    <property type="entry name" value="EGF_3"/>
    <property type="match status" value="1"/>
</dbReference>
<dbReference type="Gene3D" id="2.170.300.10">
    <property type="entry name" value="Tie2 ligand-binding domain superfamily"/>
    <property type="match status" value="1"/>
</dbReference>
<dbReference type="PROSITE" id="PS01186">
    <property type="entry name" value="EGF_2"/>
    <property type="match status" value="1"/>
</dbReference>
<dbReference type="KEGG" id="aplc:110982803"/>
<dbReference type="PANTHER" id="PTHR24035:SF109">
    <property type="entry name" value="PROTEIN DRAPER"/>
    <property type="match status" value="1"/>
</dbReference>
<feature type="domain" description="EGF-like" evidence="4">
    <location>
        <begin position="224"/>
        <end position="260"/>
    </location>
</feature>
<dbReference type="AlphaFoldDB" id="A0A8B7YV49"/>
<dbReference type="Pfam" id="PF07974">
    <property type="entry name" value="EGF_2"/>
    <property type="match status" value="1"/>
</dbReference>
<keyword evidence="1 2" id="KW-1015">Disulfide bond</keyword>
<dbReference type="SMART" id="SM00181">
    <property type="entry name" value="EGF"/>
    <property type="match status" value="2"/>
</dbReference>
<dbReference type="InterPro" id="IPR013783">
    <property type="entry name" value="Ig-like_fold"/>
</dbReference>
<keyword evidence="5" id="KW-1185">Reference proteome</keyword>
<comment type="caution">
    <text evidence="2">Lacks conserved residue(s) required for the propagation of feature annotation.</text>
</comment>
<dbReference type="InterPro" id="IPR013111">
    <property type="entry name" value="EGF_extracell"/>
</dbReference>
<dbReference type="InterPro" id="IPR052108">
    <property type="entry name" value="MEGF/SIB"/>
</dbReference>
<dbReference type="Gene3D" id="2.60.40.10">
    <property type="entry name" value="Immunoglobulins"/>
    <property type="match status" value="1"/>
</dbReference>
<dbReference type="OMA" id="ANCETAC"/>
<evidence type="ECO:0000256" key="3">
    <source>
        <dbReference type="SAM" id="SignalP"/>
    </source>
</evidence>
<accession>A0A8B7YV49</accession>
<dbReference type="Proteomes" id="UP000694845">
    <property type="component" value="Unplaced"/>
</dbReference>
<protein>
    <submittedName>
        <fullName evidence="6">Tyrosine-protein kinase receptor Tie-2-like</fullName>
    </submittedName>
</protein>
<dbReference type="SUPFAM" id="SSF57196">
    <property type="entry name" value="EGF/Laminin"/>
    <property type="match status" value="1"/>
</dbReference>
<organism evidence="5 6">
    <name type="scientific">Acanthaster planci</name>
    <name type="common">Crown-of-thorns starfish</name>
    <dbReference type="NCBI Taxonomy" id="133434"/>
    <lineage>
        <taxon>Eukaryota</taxon>
        <taxon>Metazoa</taxon>
        <taxon>Echinodermata</taxon>
        <taxon>Eleutherozoa</taxon>
        <taxon>Asterozoa</taxon>
        <taxon>Asteroidea</taxon>
        <taxon>Valvatacea</taxon>
        <taxon>Valvatida</taxon>
        <taxon>Acanthasteridae</taxon>
        <taxon>Acanthaster</taxon>
    </lineage>
</organism>
<keyword evidence="2" id="KW-0245">EGF-like domain</keyword>
<dbReference type="PANTHER" id="PTHR24035">
    <property type="entry name" value="MULTIPLE EPIDERMAL GROWTH FACTOR-LIKE DOMAINS PROTEIN"/>
    <property type="match status" value="1"/>
</dbReference>
<feature type="signal peptide" evidence="3">
    <location>
        <begin position="1"/>
        <end position="23"/>
    </location>
</feature>
<feature type="chain" id="PRO_5034427381" evidence="3">
    <location>
        <begin position="24"/>
        <end position="327"/>
    </location>
</feature>
<dbReference type="GeneID" id="110982803"/>
<evidence type="ECO:0000313" key="6">
    <source>
        <dbReference type="RefSeq" id="XP_022097178.1"/>
    </source>
</evidence>
<dbReference type="RefSeq" id="XP_022097178.1">
    <property type="nucleotide sequence ID" value="XM_022241486.1"/>
</dbReference>
<name>A0A8B7YV49_ACAPL</name>
<proteinExistence type="predicted"/>
<dbReference type="PROSITE" id="PS00022">
    <property type="entry name" value="EGF_1"/>
    <property type="match status" value="1"/>
</dbReference>
<gene>
    <name evidence="6" type="primary">LOC110982803</name>
</gene>
<feature type="disulfide bond" evidence="2">
    <location>
        <begin position="250"/>
        <end position="259"/>
    </location>
</feature>
<evidence type="ECO:0000256" key="2">
    <source>
        <dbReference type="PROSITE-ProRule" id="PRU00076"/>
    </source>
</evidence>
<evidence type="ECO:0000259" key="4">
    <source>
        <dbReference type="PROSITE" id="PS50026"/>
    </source>
</evidence>
<dbReference type="CDD" id="cd00054">
    <property type="entry name" value="EGF_CA"/>
    <property type="match status" value="1"/>
</dbReference>
<evidence type="ECO:0000313" key="5">
    <source>
        <dbReference type="Proteomes" id="UP000694845"/>
    </source>
</evidence>
<sequence length="327" mass="35046">MADRVIVVFLLLGLLTEITVASATLDFTCITKPRINIDDEDTYIAAYLHGSNGSLSFRQTLAPAGTDHNTETLPPNSSLLATAQSLQESAVFNKLELPVTGGKTRIGAFDCDVTMAGGGSSSITTIIMSSKADFVPRRASLTANLGDAVNLKVTAADLNSQKYRWRKDGSESIRSQKNQLSYDLYNVTNSSSGIYEVHLNGKRRDGSQALMQLIVRDCKQSKWNPPSCNMDCPTCLNGGVCDDTNGDCICPPGFSGDLCKIPEGPNRFGQTGSFRCDSPELGGGPTCAGTLFCLPDPYGCSCAAGYQGIDCNESKYRFQAVIEILVK</sequence>
<dbReference type="SUPFAM" id="SSF48726">
    <property type="entry name" value="Immunoglobulin"/>
    <property type="match status" value="1"/>
</dbReference>
<dbReference type="InterPro" id="IPR000742">
    <property type="entry name" value="EGF"/>
</dbReference>
<keyword evidence="3" id="KW-0732">Signal</keyword>